<proteinExistence type="inferred from homology"/>
<keyword evidence="9" id="KW-1185">Reference proteome</keyword>
<evidence type="ECO:0000256" key="6">
    <source>
        <dbReference type="ARBA" id="ARBA00023134"/>
    </source>
</evidence>
<dbReference type="GO" id="GO:0046040">
    <property type="term" value="P:IMP metabolic process"/>
    <property type="evidence" value="ECO:0007669"/>
    <property type="project" value="TreeGrafter"/>
</dbReference>
<comment type="similarity">
    <text evidence="7">Belongs to the adenylosuccinate synthetase family.</text>
</comment>
<reference evidence="10" key="1">
    <citation type="submission" date="2022-11" db="UniProtKB">
        <authorList>
            <consortium name="WormBaseParasite"/>
        </authorList>
    </citation>
    <scope>IDENTIFICATION</scope>
</reference>
<dbReference type="InterPro" id="IPR042110">
    <property type="entry name" value="Adenylosuccinate_synth_dom2"/>
</dbReference>
<dbReference type="FunFam" id="1.10.300.10:FF:000002">
    <property type="entry name" value="Adenylosuccinate synthetase, chloroplastic"/>
    <property type="match status" value="1"/>
</dbReference>
<feature type="active site" evidence="8">
    <location>
        <position position="106"/>
    </location>
</feature>
<dbReference type="InterPro" id="IPR001114">
    <property type="entry name" value="Adenylosuccinate_synthetase"/>
</dbReference>
<evidence type="ECO:0000256" key="7">
    <source>
        <dbReference type="HAMAP-Rule" id="MF_03125"/>
    </source>
</evidence>
<feature type="active site" description="Proton donor" evidence="7">
    <location>
        <position position="7"/>
    </location>
</feature>
<keyword evidence="3 7" id="KW-0547">Nucleotide-binding</keyword>
<name>A0A915J5H8_ROMCU</name>
<dbReference type="GO" id="GO:0000287">
    <property type="term" value="F:magnesium ion binding"/>
    <property type="evidence" value="ECO:0007669"/>
    <property type="project" value="UniProtKB-UniRule"/>
</dbReference>
<dbReference type="PANTHER" id="PTHR11846">
    <property type="entry name" value="ADENYLOSUCCINATE SYNTHETASE"/>
    <property type="match status" value="1"/>
</dbReference>
<dbReference type="GO" id="GO:0005737">
    <property type="term" value="C:cytoplasm"/>
    <property type="evidence" value="ECO:0007669"/>
    <property type="project" value="UniProtKB-SubCell"/>
</dbReference>
<comment type="subcellular location">
    <subcellularLocation>
        <location evidence="7">Cytoplasm</location>
    </subcellularLocation>
</comment>
<keyword evidence="5 7" id="KW-0460">Magnesium</keyword>
<dbReference type="InterPro" id="IPR027417">
    <property type="entry name" value="P-loop_NTPase"/>
</dbReference>
<comment type="pathway">
    <text evidence="7">Purine metabolism; AMP biosynthesis via de novo pathway; AMP from IMP: step 1/2.</text>
</comment>
<feature type="binding site" evidence="7">
    <location>
        <begin position="4"/>
        <end position="7"/>
    </location>
    <ligand>
        <name>IMP</name>
        <dbReference type="ChEBI" id="CHEBI:58053"/>
    </ligand>
</feature>
<dbReference type="PROSITE" id="PS00513">
    <property type="entry name" value="ADENYLOSUCCIN_SYN_2"/>
    <property type="match status" value="1"/>
</dbReference>
<feature type="binding site" evidence="7">
    <location>
        <position position="95"/>
    </location>
    <ligand>
        <name>IMP</name>
        <dbReference type="ChEBI" id="CHEBI:58053"/>
    </ligand>
</feature>
<dbReference type="InterPro" id="IPR042109">
    <property type="entry name" value="Adenylosuccinate_synth_dom1"/>
</dbReference>
<evidence type="ECO:0000313" key="10">
    <source>
        <dbReference type="WBParaSite" id="nRc.2.0.1.t21696-RA"/>
    </source>
</evidence>
<evidence type="ECO:0000313" key="9">
    <source>
        <dbReference type="Proteomes" id="UP000887565"/>
    </source>
</evidence>
<keyword evidence="6 7" id="KW-0342">GTP-binding</keyword>
<feature type="binding site" evidence="7">
    <location>
        <position position="109"/>
    </location>
    <ligand>
        <name>IMP</name>
        <dbReference type="ChEBI" id="CHEBI:58053"/>
        <note>ligand shared between dimeric partners</note>
    </ligand>
</feature>
<dbReference type="Pfam" id="PF00709">
    <property type="entry name" value="Adenylsucc_synt"/>
    <property type="match status" value="2"/>
</dbReference>
<feature type="binding site" evidence="7">
    <location>
        <position position="6"/>
    </location>
    <ligand>
        <name>Mg(2+)</name>
        <dbReference type="ChEBI" id="CHEBI:18420"/>
    </ligand>
</feature>
<keyword evidence="4 7" id="KW-0658">Purine biosynthesis</keyword>
<evidence type="ECO:0000256" key="2">
    <source>
        <dbReference type="ARBA" id="ARBA00022723"/>
    </source>
</evidence>
<dbReference type="PANTHER" id="PTHR11846:SF0">
    <property type="entry name" value="ADENYLOSUCCINATE SYNTHETASE"/>
    <property type="match status" value="1"/>
</dbReference>
<dbReference type="SMART" id="SM00788">
    <property type="entry name" value="Adenylsucc_synt"/>
    <property type="match status" value="1"/>
</dbReference>
<dbReference type="WBParaSite" id="nRc.2.0.1.t21696-RA">
    <property type="protein sequence ID" value="nRc.2.0.1.t21696-RA"/>
    <property type="gene ID" value="nRc.2.0.1.g21696"/>
</dbReference>
<comment type="subunit">
    <text evidence="7">Homodimer.</text>
</comment>
<dbReference type="AlphaFoldDB" id="A0A915J5H8"/>
<accession>A0A915J5H8</accession>
<keyword evidence="2 7" id="KW-0479">Metal-binding</keyword>
<feature type="binding site" evidence="7">
    <location>
        <position position="220"/>
    </location>
    <ligand>
        <name>IMP</name>
        <dbReference type="ChEBI" id="CHEBI:58053"/>
    </ligand>
</feature>
<evidence type="ECO:0000256" key="4">
    <source>
        <dbReference type="ARBA" id="ARBA00022755"/>
    </source>
</evidence>
<keyword evidence="7" id="KW-0963">Cytoplasm</keyword>
<feature type="binding site" evidence="7">
    <location>
        <begin position="6"/>
        <end position="8"/>
    </location>
    <ligand>
        <name>GTP</name>
        <dbReference type="ChEBI" id="CHEBI:37565"/>
    </ligand>
</feature>
<dbReference type="EC" id="6.3.4.4" evidence="7"/>
<dbReference type="Gene3D" id="1.10.300.10">
    <property type="entry name" value="Adenylosuccinate Synthetase, subunit A, domain 2"/>
    <property type="match status" value="1"/>
</dbReference>
<evidence type="ECO:0000256" key="8">
    <source>
        <dbReference type="PROSITE-ProRule" id="PRU10134"/>
    </source>
</evidence>
<comment type="caution">
    <text evidence="7">Lacks conserved residue(s) required for the propagation of feature annotation.</text>
</comment>
<evidence type="ECO:0000256" key="5">
    <source>
        <dbReference type="ARBA" id="ARBA00022842"/>
    </source>
</evidence>
<dbReference type="GO" id="GO:0005525">
    <property type="term" value="F:GTP binding"/>
    <property type="evidence" value="ECO:0007669"/>
    <property type="project" value="UniProtKB-UniRule"/>
</dbReference>
<dbReference type="HAMAP" id="MF_00011">
    <property type="entry name" value="Adenylosucc_synth"/>
    <property type="match status" value="1"/>
</dbReference>
<organism evidence="9 10">
    <name type="scientific">Romanomermis culicivorax</name>
    <name type="common">Nematode worm</name>
    <dbReference type="NCBI Taxonomy" id="13658"/>
    <lineage>
        <taxon>Eukaryota</taxon>
        <taxon>Metazoa</taxon>
        <taxon>Ecdysozoa</taxon>
        <taxon>Nematoda</taxon>
        <taxon>Enoplea</taxon>
        <taxon>Dorylaimia</taxon>
        <taxon>Mermithida</taxon>
        <taxon>Mermithoidea</taxon>
        <taxon>Mermithidae</taxon>
        <taxon>Romanomermis</taxon>
    </lineage>
</organism>
<comment type="catalytic activity">
    <reaction evidence="7">
        <text>IMP + L-aspartate + GTP = N(6)-(1,2-dicarboxyethyl)-AMP + GDP + phosphate + 2 H(+)</text>
        <dbReference type="Rhea" id="RHEA:15753"/>
        <dbReference type="ChEBI" id="CHEBI:15378"/>
        <dbReference type="ChEBI" id="CHEBI:29991"/>
        <dbReference type="ChEBI" id="CHEBI:37565"/>
        <dbReference type="ChEBI" id="CHEBI:43474"/>
        <dbReference type="ChEBI" id="CHEBI:57567"/>
        <dbReference type="ChEBI" id="CHEBI:58053"/>
        <dbReference type="ChEBI" id="CHEBI:58189"/>
        <dbReference type="EC" id="6.3.4.4"/>
    </reaction>
</comment>
<dbReference type="GO" id="GO:0044208">
    <property type="term" value="P:'de novo' AMP biosynthetic process"/>
    <property type="evidence" value="ECO:0007669"/>
    <property type="project" value="UniProtKB-UniRule"/>
</dbReference>
<comment type="cofactor">
    <cofactor evidence="7">
        <name>Mg(2+)</name>
        <dbReference type="ChEBI" id="CHEBI:18420"/>
    </cofactor>
    <text evidence="7">Binds 1 Mg(2+) ion per subunit.</text>
</comment>
<protein>
    <recommendedName>
        <fullName evidence="7">Adenylosuccinate synthetase</fullName>
        <shortName evidence="7">AMPSase</shortName>
        <shortName evidence="7">AdSS</shortName>
        <ecNumber evidence="7">6.3.4.4</ecNumber>
    </recommendedName>
    <alternativeName>
        <fullName evidence="7">IMP--aspartate ligase</fullName>
    </alternativeName>
</protein>
<evidence type="ECO:0000256" key="3">
    <source>
        <dbReference type="ARBA" id="ARBA00022741"/>
    </source>
</evidence>
<sequence>GGNNAGHTVVVDSKTYDFHLLPSGIIHKDCTAVIGNGVVVHLPSLFAEIEKNIDALGEWQTRLILSDRAHLVFDVHQMVDGMQETERADQKIGTTKKGIGPTYSTKYWRSGLRISDLIGDFGQFSNQYRKLVTCYTKQFALLNVDVEKELALYKTYAQKLKTLGVVRDTVTYLNNALNENPPKRILVEGANGCLLDIDFGSYFLSFEKDFLCLGTYPYVTSSNCSVGGVMTGLGIPPQSLAETIGITMPKTLLCIKKPAHVT</sequence>
<dbReference type="SUPFAM" id="SSF52540">
    <property type="entry name" value="P-loop containing nucleoside triphosphate hydrolases"/>
    <property type="match status" value="1"/>
</dbReference>
<dbReference type="Gene3D" id="3.40.440.10">
    <property type="entry name" value="Adenylosuccinate Synthetase, subunit A, domain 1"/>
    <property type="match status" value="1"/>
</dbReference>
<dbReference type="InterPro" id="IPR033128">
    <property type="entry name" value="Adenylosuccin_syn_Lys_AS"/>
</dbReference>
<dbReference type="Proteomes" id="UP000887565">
    <property type="component" value="Unplaced"/>
</dbReference>
<dbReference type="GO" id="GO:0004019">
    <property type="term" value="F:adenylosuccinate synthase activity"/>
    <property type="evidence" value="ECO:0007669"/>
    <property type="project" value="UniProtKB-UniRule"/>
</dbReference>
<keyword evidence="1 7" id="KW-0436">Ligase</keyword>
<feature type="binding site" evidence="7">
    <location>
        <position position="191"/>
    </location>
    <ligand>
        <name>IMP</name>
        <dbReference type="ChEBI" id="CHEBI:58053"/>
    </ligand>
</feature>
<evidence type="ECO:0000256" key="1">
    <source>
        <dbReference type="ARBA" id="ARBA00022598"/>
    </source>
</evidence>
<comment type="function">
    <text evidence="7">Plays an important role in the de novo pathway and in the salvage pathway of purine nucleotide biosynthesis. Catalyzes the first commited step in the biosynthesis of AMP from IMP.</text>
</comment>